<evidence type="ECO:0000313" key="2">
    <source>
        <dbReference type="Proteomes" id="UP000649799"/>
    </source>
</evidence>
<comment type="caution">
    <text evidence="1">The sequence shown here is derived from an EMBL/GenBank/DDBJ whole genome shotgun (WGS) entry which is preliminary data.</text>
</comment>
<organism evidence="1 2">
    <name type="scientific">Cyclobacterium plantarum</name>
    <dbReference type="NCBI Taxonomy" id="2716263"/>
    <lineage>
        <taxon>Bacteria</taxon>
        <taxon>Pseudomonadati</taxon>
        <taxon>Bacteroidota</taxon>
        <taxon>Cytophagia</taxon>
        <taxon>Cytophagales</taxon>
        <taxon>Cyclobacteriaceae</taxon>
        <taxon>Cyclobacterium</taxon>
    </lineage>
</organism>
<protein>
    <submittedName>
        <fullName evidence="1">Uncharacterized protein</fullName>
    </submittedName>
</protein>
<dbReference type="Proteomes" id="UP000649799">
    <property type="component" value="Unassembled WGS sequence"/>
</dbReference>
<evidence type="ECO:0000313" key="1">
    <source>
        <dbReference type="EMBL" id="NHE59814.1"/>
    </source>
</evidence>
<dbReference type="EMBL" id="JAANYN010000017">
    <property type="protein sequence ID" value="NHE59814.1"/>
    <property type="molecule type" value="Genomic_DNA"/>
</dbReference>
<reference evidence="1 2" key="1">
    <citation type="submission" date="2020-03" db="EMBL/GenBank/DDBJ databases">
        <title>Cyclobacterium plantarum sp. nov., a marine bacterium isolated from a coastal-marine wetland.</title>
        <authorList>
            <person name="Sanchez-Porro C."/>
            <person name="Ventosa A."/>
            <person name="Amoozegar M."/>
        </authorList>
    </citation>
    <scope>NUCLEOTIDE SEQUENCE [LARGE SCALE GENOMIC DNA]</scope>
    <source>
        <strain evidence="1 2">GBPx2</strain>
    </source>
</reference>
<keyword evidence="2" id="KW-1185">Reference proteome</keyword>
<sequence>MKTIAKEELLNFHYSKMEVLSEPIEITKRNMDLQRAMLLGNTAHGKVKITFLDFQHNLFQVETTIWAVTEEIVCLKGNLFIPKNAIIEID</sequence>
<proteinExistence type="predicted"/>
<gene>
    <name evidence="1" type="ORF">G9Q97_23665</name>
</gene>
<name>A0ABX0HDK3_9BACT</name>
<accession>A0ABX0HDK3</accession>
<dbReference type="RefSeq" id="WP_166151578.1">
    <property type="nucleotide sequence ID" value="NZ_JAANYN010000017.1"/>
</dbReference>